<feature type="non-terminal residue" evidence="1">
    <location>
        <position position="141"/>
    </location>
</feature>
<evidence type="ECO:0000313" key="1">
    <source>
        <dbReference type="EMBL" id="SVB58704.1"/>
    </source>
</evidence>
<organism evidence="1">
    <name type="scientific">marine metagenome</name>
    <dbReference type="NCBI Taxonomy" id="408172"/>
    <lineage>
        <taxon>unclassified sequences</taxon>
        <taxon>metagenomes</taxon>
        <taxon>ecological metagenomes</taxon>
    </lineage>
</organism>
<feature type="non-terminal residue" evidence="1">
    <location>
        <position position="1"/>
    </location>
</feature>
<protein>
    <submittedName>
        <fullName evidence="1">Uncharacterized protein</fullName>
    </submittedName>
</protein>
<dbReference type="AlphaFoldDB" id="A0A382F8N8"/>
<accession>A0A382F8N8</accession>
<dbReference type="EMBL" id="UINC01048313">
    <property type="protein sequence ID" value="SVB58704.1"/>
    <property type="molecule type" value="Genomic_DNA"/>
</dbReference>
<sequence length="141" mass="14709">VTKTLAVLVLGRSPAAGAEGDALSAMHLIHRSIPPRGLRPTWWSWASAFAPAISGMGSTAAGLEEAAKSDANQQNVMSLVGQRLQEERVALHQRHCLVIKGIAGIQAGKKIDALVAKAKQWAEQQAAALPSASTPSPTTSL</sequence>
<reference evidence="1" key="1">
    <citation type="submission" date="2018-05" db="EMBL/GenBank/DDBJ databases">
        <authorList>
            <person name="Lanie J.A."/>
            <person name="Ng W.-L."/>
            <person name="Kazmierczak K.M."/>
            <person name="Andrzejewski T.M."/>
            <person name="Davidsen T.M."/>
            <person name="Wayne K.J."/>
            <person name="Tettelin H."/>
            <person name="Glass J.I."/>
            <person name="Rusch D."/>
            <person name="Podicherti R."/>
            <person name="Tsui H.-C.T."/>
            <person name="Winkler M.E."/>
        </authorList>
    </citation>
    <scope>NUCLEOTIDE SEQUENCE</scope>
</reference>
<proteinExistence type="predicted"/>
<name>A0A382F8N8_9ZZZZ</name>
<gene>
    <name evidence="1" type="ORF">METZ01_LOCUS211558</name>
</gene>